<dbReference type="OrthoDB" id="566255at2759"/>
<dbReference type="AlphaFoldDB" id="A0A835HLE3"/>
<dbReference type="GO" id="GO:0004518">
    <property type="term" value="F:nuclease activity"/>
    <property type="evidence" value="ECO:0007669"/>
    <property type="project" value="UniProtKB-UniRule"/>
</dbReference>
<dbReference type="Pfam" id="PF02577">
    <property type="entry name" value="BFN_dom"/>
    <property type="match status" value="1"/>
</dbReference>
<dbReference type="Gene3D" id="3.10.690.10">
    <property type="entry name" value="Bifunctional nuclease domain"/>
    <property type="match status" value="1"/>
</dbReference>
<evidence type="ECO:0000256" key="3">
    <source>
        <dbReference type="ARBA" id="ARBA00025428"/>
    </source>
</evidence>
<comment type="function">
    <text evidence="3">Bifunctional nuclease with both RNase and DNase activities. Involved in basal defense response. Participates in abscisic acid-derived callose deposition following infection by a necrotrophic pathogen.</text>
</comment>
<dbReference type="PROSITE" id="PS51658">
    <property type="entry name" value="BFN"/>
    <property type="match status" value="1"/>
</dbReference>
<proteinExistence type="inferred from homology"/>
<sequence>MHSVHFQLHKFSNLFNSHQLLNNSSSCFRFAVVKGGFRDETNNNNSNKSIYISCKASSFSSSNNYNGRNFGKRLRNQDDSDDDYVEAAILVSETIRHYHLRSRGFVEETGWNNGLLLPYSVQAMDSKTNFSSVGHEFLRRFQSPTIFLKVACEGDWLLPIIVGEFAIEKLIHALREDDDGECPSEFQFLKNVADKLGYEVKMVRITERIVNTYYARIFFCKVGPGEKAMLTADARPSDAINVAKRCKVPIYVNKQIVLTDAIVYGTQRGKNAKSVYDVSLDRFNPQCFKPRVYVLLSAEEGTDLLAEELHLIRSLYTATTEERYQDAVIMRDKLTKLQTPRYEF</sequence>
<evidence type="ECO:0000259" key="4">
    <source>
        <dbReference type="PROSITE" id="PS51658"/>
    </source>
</evidence>
<evidence type="ECO:0000256" key="2">
    <source>
        <dbReference type="ARBA" id="ARBA00022722"/>
    </source>
</evidence>
<name>A0A835HLE3_9MAGN</name>
<gene>
    <name evidence="5" type="ORF">IFM89_009347</name>
</gene>
<evidence type="ECO:0000313" key="6">
    <source>
        <dbReference type="Proteomes" id="UP000631114"/>
    </source>
</evidence>
<dbReference type="InterPro" id="IPR003729">
    <property type="entry name" value="Bi_nuclease_dom"/>
</dbReference>
<organism evidence="5 6">
    <name type="scientific">Coptis chinensis</name>
    <dbReference type="NCBI Taxonomy" id="261450"/>
    <lineage>
        <taxon>Eukaryota</taxon>
        <taxon>Viridiplantae</taxon>
        <taxon>Streptophyta</taxon>
        <taxon>Embryophyta</taxon>
        <taxon>Tracheophyta</taxon>
        <taxon>Spermatophyta</taxon>
        <taxon>Magnoliopsida</taxon>
        <taxon>Ranunculales</taxon>
        <taxon>Ranunculaceae</taxon>
        <taxon>Coptidoideae</taxon>
        <taxon>Coptis</taxon>
    </lineage>
</organism>
<keyword evidence="2" id="KW-0378">Hydrolase</keyword>
<dbReference type="GO" id="GO:0005634">
    <property type="term" value="C:nucleus"/>
    <property type="evidence" value="ECO:0007669"/>
    <property type="project" value="TreeGrafter"/>
</dbReference>
<dbReference type="PANTHER" id="PTHR15160:SF1">
    <property type="entry name" value="VON HIPPEL-LINDAU DISEASE TUMOR SUPPRESSOR"/>
    <property type="match status" value="1"/>
</dbReference>
<dbReference type="Proteomes" id="UP000631114">
    <property type="component" value="Unassembled WGS sequence"/>
</dbReference>
<comment type="caution">
    <text evidence="5">The sequence shown here is derived from an EMBL/GenBank/DDBJ whole genome shotgun (WGS) entry which is preliminary data.</text>
</comment>
<evidence type="ECO:0000313" key="5">
    <source>
        <dbReference type="EMBL" id="KAF9600432.1"/>
    </source>
</evidence>
<protein>
    <recommendedName>
        <fullName evidence="4">BFN domain-containing protein</fullName>
    </recommendedName>
</protein>
<dbReference type="GO" id="GO:0030891">
    <property type="term" value="C:VCB complex"/>
    <property type="evidence" value="ECO:0007669"/>
    <property type="project" value="TreeGrafter"/>
</dbReference>
<keyword evidence="2" id="KW-0540">Nuclease</keyword>
<comment type="similarity">
    <text evidence="1">Belongs to the bifunctional nuclease family.</text>
</comment>
<dbReference type="SUPFAM" id="SSF103256">
    <property type="entry name" value="Hypothetical protein TM0160"/>
    <property type="match status" value="1"/>
</dbReference>
<feature type="domain" description="BFN" evidence="4">
    <location>
        <begin position="125"/>
        <end position="264"/>
    </location>
</feature>
<evidence type="ECO:0000256" key="1">
    <source>
        <dbReference type="ARBA" id="ARBA00009095"/>
    </source>
</evidence>
<reference evidence="5 6" key="1">
    <citation type="submission" date="2020-10" db="EMBL/GenBank/DDBJ databases">
        <title>The Coptis chinensis genome and diversification of protoberbering-type alkaloids.</title>
        <authorList>
            <person name="Wang B."/>
            <person name="Shu S."/>
            <person name="Song C."/>
            <person name="Liu Y."/>
        </authorList>
    </citation>
    <scope>NUCLEOTIDE SEQUENCE [LARGE SCALE GENOMIC DNA]</scope>
    <source>
        <strain evidence="5">HL-2020</strain>
        <tissue evidence="5">Leaf</tissue>
    </source>
</reference>
<accession>A0A835HLE3</accession>
<dbReference type="PANTHER" id="PTHR15160">
    <property type="entry name" value="VON HIPPEL-LINDAU PROTEIN"/>
    <property type="match status" value="1"/>
</dbReference>
<dbReference type="EMBL" id="JADFTS010000006">
    <property type="protein sequence ID" value="KAF9600432.1"/>
    <property type="molecule type" value="Genomic_DNA"/>
</dbReference>
<keyword evidence="6" id="KW-1185">Reference proteome</keyword>
<dbReference type="InterPro" id="IPR036104">
    <property type="entry name" value="BFN_sf"/>
</dbReference>
<dbReference type="GO" id="GO:0016567">
    <property type="term" value="P:protein ubiquitination"/>
    <property type="evidence" value="ECO:0007669"/>
    <property type="project" value="TreeGrafter"/>
</dbReference>